<evidence type="ECO:0000256" key="5">
    <source>
        <dbReference type="ARBA" id="ARBA00016895"/>
    </source>
</evidence>
<evidence type="ECO:0000256" key="14">
    <source>
        <dbReference type="ARBA" id="ARBA00023284"/>
    </source>
</evidence>
<evidence type="ECO:0000256" key="9">
    <source>
        <dbReference type="ARBA" id="ARBA00022785"/>
    </source>
</evidence>
<evidence type="ECO:0000256" key="10">
    <source>
        <dbReference type="ARBA" id="ARBA00023002"/>
    </source>
</evidence>
<comment type="catalytic activity">
    <reaction evidence="16 17">
        <text>epoxyqueuosine(34) in tRNA + AH2 = queuosine(34) in tRNA + A + H2O</text>
        <dbReference type="Rhea" id="RHEA:32159"/>
        <dbReference type="Rhea" id="RHEA-COMP:18571"/>
        <dbReference type="Rhea" id="RHEA-COMP:18582"/>
        <dbReference type="ChEBI" id="CHEBI:13193"/>
        <dbReference type="ChEBI" id="CHEBI:15377"/>
        <dbReference type="ChEBI" id="CHEBI:17499"/>
        <dbReference type="ChEBI" id="CHEBI:194431"/>
        <dbReference type="ChEBI" id="CHEBI:194443"/>
        <dbReference type="EC" id="1.17.99.6"/>
    </reaction>
</comment>
<dbReference type="GO" id="GO:0052693">
    <property type="term" value="F:epoxyqueuosine reductase activity"/>
    <property type="evidence" value="ECO:0007669"/>
    <property type="project" value="UniProtKB-UniRule"/>
</dbReference>
<dbReference type="GO" id="GO:0046872">
    <property type="term" value="F:metal ion binding"/>
    <property type="evidence" value="ECO:0007669"/>
    <property type="project" value="UniProtKB-KW"/>
</dbReference>
<dbReference type="HAMAP" id="MF_02089">
    <property type="entry name" value="QueH"/>
    <property type="match status" value="1"/>
</dbReference>
<evidence type="ECO:0000256" key="13">
    <source>
        <dbReference type="ARBA" id="ARBA00023157"/>
    </source>
</evidence>
<name>A0A1G7XE56_9BACT</name>
<keyword evidence="20" id="KW-1185">Reference proteome</keyword>
<gene>
    <name evidence="17" type="primary">queH</name>
    <name evidence="19" type="ORF">SAMN04487901_11066</name>
</gene>
<dbReference type="EMBL" id="FNCQ01000010">
    <property type="protein sequence ID" value="SDG82407.1"/>
    <property type="molecule type" value="Genomic_DNA"/>
</dbReference>
<dbReference type="AlphaFoldDB" id="A0A1G7XE56"/>
<proteinExistence type="inferred from homology"/>
<evidence type="ECO:0000256" key="8">
    <source>
        <dbReference type="ARBA" id="ARBA00022723"/>
    </source>
</evidence>
<dbReference type="InterPro" id="IPR003828">
    <property type="entry name" value="QueH"/>
</dbReference>
<dbReference type="Proteomes" id="UP000198779">
    <property type="component" value="Unassembled WGS sequence"/>
</dbReference>
<dbReference type="PANTHER" id="PTHR36701:SF1">
    <property type="entry name" value="EPOXYQUEUOSINE REDUCTASE QUEH"/>
    <property type="match status" value="1"/>
</dbReference>
<keyword evidence="9 17" id="KW-0671">Queuosine biosynthesis</keyword>
<dbReference type="EC" id="1.17.99.6" evidence="4 17"/>
<accession>A0A1G7XE56</accession>
<keyword evidence="6 17" id="KW-0004">4Fe-4S</keyword>
<dbReference type="STRING" id="645274.SAMN04487901_11066"/>
<evidence type="ECO:0000256" key="6">
    <source>
        <dbReference type="ARBA" id="ARBA00022485"/>
    </source>
</evidence>
<evidence type="ECO:0000256" key="15">
    <source>
        <dbReference type="ARBA" id="ARBA00031446"/>
    </source>
</evidence>
<dbReference type="InterPro" id="IPR037171">
    <property type="entry name" value="NagB/RpiA_transferase-like"/>
</dbReference>
<keyword evidence="12 17" id="KW-0411">Iron-sulfur</keyword>
<keyword evidence="13 17" id="KW-1015">Disulfide bond</keyword>
<evidence type="ECO:0000256" key="2">
    <source>
        <dbReference type="ARBA" id="ARBA00004691"/>
    </source>
</evidence>
<evidence type="ECO:0000256" key="1">
    <source>
        <dbReference type="ARBA" id="ARBA00002268"/>
    </source>
</evidence>
<evidence type="ECO:0000313" key="20">
    <source>
        <dbReference type="Proteomes" id="UP000198779"/>
    </source>
</evidence>
<dbReference type="PANTHER" id="PTHR36701">
    <property type="entry name" value="EPOXYQUEUOSINE REDUCTASE QUEH"/>
    <property type="match status" value="1"/>
</dbReference>
<evidence type="ECO:0000256" key="12">
    <source>
        <dbReference type="ARBA" id="ARBA00023014"/>
    </source>
</evidence>
<dbReference type="SUPFAM" id="SSF100950">
    <property type="entry name" value="NagB/RpiA/CoA transferase-like"/>
    <property type="match status" value="1"/>
</dbReference>
<sequence length="368" mass="42179">MKQPAILIPEGCDKVLLHACCAPCSSAIVEWLMANGVRPTIFYFNPNIWPREEYEIRKNESKRHAERLGLEWIDGDYDHEGWRTGVFGLENQPERGLRCEQCFTLRLAETARKAQELGFRYFATTLASSRWKSLEQIERAGQKAMAEVPGTVFWAQNWRKGGLQERRNQLLKENQFYNQQYCGCEFSARNGANTKPLLRAQMREAKKQHQAQLARMSEDIVRKLQRMTESRNVRTVMAYWPLPDEVDIRPLVDQLAAQGVSVVLPKVTGDETMELCHYASREDLEEGAFHIMEPVGEPFIAFDQIDFALVPGMAFDAAGHRLGRGKGYYDRFLSTHPDIYKIGVCFPFQRVAEVPSEAHDVVMDEVIS</sequence>
<evidence type="ECO:0000256" key="7">
    <source>
        <dbReference type="ARBA" id="ARBA00022694"/>
    </source>
</evidence>
<evidence type="ECO:0000256" key="17">
    <source>
        <dbReference type="HAMAP-Rule" id="MF_02089"/>
    </source>
</evidence>
<feature type="binding site" evidence="17">
    <location>
        <position position="99"/>
    </location>
    <ligand>
        <name>[4Fe-4S] cluster</name>
        <dbReference type="ChEBI" id="CHEBI:49883"/>
    </ligand>
</feature>
<keyword evidence="11 17" id="KW-0408">Iron</keyword>
<dbReference type="InterPro" id="IPR024185">
    <property type="entry name" value="FTHF_cligase-like_sf"/>
</dbReference>
<keyword evidence="10 17" id="KW-0560">Oxidoreductase</keyword>
<dbReference type="Pfam" id="PF01812">
    <property type="entry name" value="5-FTHF_cyc-lig"/>
    <property type="match status" value="1"/>
</dbReference>
<dbReference type="Gene3D" id="3.40.50.10420">
    <property type="entry name" value="NagB/RpiA/CoA transferase-like"/>
    <property type="match status" value="1"/>
</dbReference>
<evidence type="ECO:0000256" key="11">
    <source>
        <dbReference type="ARBA" id="ARBA00023004"/>
    </source>
</evidence>
<dbReference type="GO" id="GO:0008616">
    <property type="term" value="P:tRNA queuosine(34) biosynthetic process"/>
    <property type="evidence" value="ECO:0007669"/>
    <property type="project" value="UniProtKB-UniRule"/>
</dbReference>
<feature type="coiled-coil region" evidence="18">
    <location>
        <begin position="160"/>
        <end position="226"/>
    </location>
</feature>
<dbReference type="NCBIfam" id="TIGR02727">
    <property type="entry name" value="MTHFS_bact"/>
    <property type="match status" value="1"/>
</dbReference>
<comment type="function">
    <text evidence="1 17">Catalyzes the conversion of epoxyqueuosine (oQ) to queuosine (Q), which is a hypermodified base found in the wobble positions of tRNA(Asp), tRNA(Asn), tRNA(His) and tRNA(Tyr).</text>
</comment>
<organism evidence="19 20">
    <name type="scientific">Prevotella communis</name>
    <dbReference type="NCBI Taxonomy" id="2913614"/>
    <lineage>
        <taxon>Bacteria</taxon>
        <taxon>Pseudomonadati</taxon>
        <taxon>Bacteroidota</taxon>
        <taxon>Bacteroidia</taxon>
        <taxon>Bacteroidales</taxon>
        <taxon>Prevotellaceae</taxon>
        <taxon>Prevotella</taxon>
    </lineage>
</organism>
<comment type="pathway">
    <text evidence="2 17">tRNA modification; tRNA-queuosine biosynthesis.</text>
</comment>
<protein>
    <recommendedName>
        <fullName evidence="5 17">Epoxyqueuosine reductase QueH</fullName>
        <ecNumber evidence="4 17">1.17.99.6</ecNumber>
    </recommendedName>
    <alternativeName>
        <fullName evidence="15 17">Queuosine biosynthesis protein QueH</fullName>
    </alternativeName>
</protein>
<evidence type="ECO:0000256" key="18">
    <source>
        <dbReference type="SAM" id="Coils"/>
    </source>
</evidence>
<evidence type="ECO:0000256" key="16">
    <source>
        <dbReference type="ARBA" id="ARBA00047415"/>
    </source>
</evidence>
<feature type="binding site" evidence="17">
    <location>
        <position position="21"/>
    </location>
    <ligand>
        <name>[4Fe-4S] cluster</name>
        <dbReference type="ChEBI" id="CHEBI:49883"/>
    </ligand>
</feature>
<feature type="binding site" evidence="17">
    <location>
        <position position="102"/>
    </location>
    <ligand>
        <name>[4Fe-4S] cluster</name>
        <dbReference type="ChEBI" id="CHEBI:49883"/>
    </ligand>
</feature>
<keyword evidence="8 17" id="KW-0479">Metal-binding</keyword>
<dbReference type="GO" id="GO:0051539">
    <property type="term" value="F:4 iron, 4 sulfur cluster binding"/>
    <property type="evidence" value="ECO:0007669"/>
    <property type="project" value="UniProtKB-UniRule"/>
</dbReference>
<feature type="disulfide bond" description="Redox-active" evidence="17">
    <location>
        <begin position="182"/>
        <end position="184"/>
    </location>
</feature>
<keyword evidence="7 17" id="KW-0819">tRNA processing</keyword>
<comment type="similarity">
    <text evidence="3 17">Belongs to the QueH family.</text>
</comment>
<dbReference type="Pfam" id="PF02677">
    <property type="entry name" value="QueH"/>
    <property type="match status" value="1"/>
</dbReference>
<feature type="binding site" evidence="17">
    <location>
        <position position="20"/>
    </location>
    <ligand>
        <name>[4Fe-4S] cluster</name>
        <dbReference type="ChEBI" id="CHEBI:49883"/>
    </ligand>
</feature>
<evidence type="ECO:0000313" key="19">
    <source>
        <dbReference type="EMBL" id="SDG82407.1"/>
    </source>
</evidence>
<keyword evidence="18" id="KW-0175">Coiled coil</keyword>
<dbReference type="UniPathway" id="UPA00392"/>
<evidence type="ECO:0000256" key="4">
    <source>
        <dbReference type="ARBA" id="ARBA00012622"/>
    </source>
</evidence>
<evidence type="ECO:0000256" key="3">
    <source>
        <dbReference type="ARBA" id="ARBA00008207"/>
    </source>
</evidence>
<dbReference type="RefSeq" id="WP_091817954.1">
    <property type="nucleotide sequence ID" value="NZ_FNCQ01000010.1"/>
</dbReference>
<dbReference type="InterPro" id="IPR002698">
    <property type="entry name" value="FTHF_cligase"/>
</dbReference>
<keyword evidence="14 17" id="KW-0676">Redox-active center</keyword>
<reference evidence="20" key="1">
    <citation type="submission" date="2016-10" db="EMBL/GenBank/DDBJ databases">
        <authorList>
            <person name="Varghese N."/>
            <person name="Submissions S."/>
        </authorList>
    </citation>
    <scope>NUCLEOTIDE SEQUENCE [LARGE SCALE GENOMIC DNA]</scope>
    <source>
        <strain evidence="20">BP1-148</strain>
    </source>
</reference>